<gene>
    <name evidence="2" type="ORF">GBAR_LOCUS9507</name>
</gene>
<protein>
    <submittedName>
        <fullName evidence="2">Uncharacterized protein</fullName>
    </submittedName>
</protein>
<sequence length="84" mass="10083">MEKATARTARETVARRDEKTSRAEELQIQVEERRRRAERMREEYQRELAEQGELVTAEFTILTPLSLPFSRRAEEEYEALVRRE</sequence>
<evidence type="ECO:0000256" key="1">
    <source>
        <dbReference type="SAM" id="MobiDB-lite"/>
    </source>
</evidence>
<comment type="caution">
    <text evidence="2">The sequence shown here is derived from an EMBL/GenBank/DDBJ whole genome shotgun (WGS) entry which is preliminary data.</text>
</comment>
<dbReference type="EMBL" id="CASHTH010001433">
    <property type="protein sequence ID" value="CAI8015346.1"/>
    <property type="molecule type" value="Genomic_DNA"/>
</dbReference>
<feature type="non-terminal residue" evidence="2">
    <location>
        <position position="1"/>
    </location>
</feature>
<dbReference type="Proteomes" id="UP001174909">
    <property type="component" value="Unassembled WGS sequence"/>
</dbReference>
<evidence type="ECO:0000313" key="2">
    <source>
        <dbReference type="EMBL" id="CAI8015346.1"/>
    </source>
</evidence>
<organism evidence="2 3">
    <name type="scientific">Geodia barretti</name>
    <name type="common">Barrett's horny sponge</name>
    <dbReference type="NCBI Taxonomy" id="519541"/>
    <lineage>
        <taxon>Eukaryota</taxon>
        <taxon>Metazoa</taxon>
        <taxon>Porifera</taxon>
        <taxon>Demospongiae</taxon>
        <taxon>Heteroscleromorpha</taxon>
        <taxon>Tetractinellida</taxon>
        <taxon>Astrophorina</taxon>
        <taxon>Geodiidae</taxon>
        <taxon>Geodia</taxon>
    </lineage>
</organism>
<accession>A0AA35RRP1</accession>
<evidence type="ECO:0000313" key="3">
    <source>
        <dbReference type="Proteomes" id="UP001174909"/>
    </source>
</evidence>
<proteinExistence type="predicted"/>
<feature type="region of interest" description="Disordered" evidence="1">
    <location>
        <begin position="1"/>
        <end position="25"/>
    </location>
</feature>
<name>A0AA35RRP1_GEOBA</name>
<reference evidence="2" key="1">
    <citation type="submission" date="2023-03" db="EMBL/GenBank/DDBJ databases">
        <authorList>
            <person name="Steffen K."/>
            <person name="Cardenas P."/>
        </authorList>
    </citation>
    <scope>NUCLEOTIDE SEQUENCE</scope>
</reference>
<dbReference type="AlphaFoldDB" id="A0AA35RRP1"/>
<keyword evidence="3" id="KW-1185">Reference proteome</keyword>